<protein>
    <recommendedName>
        <fullName evidence="4">Oxysterol binding family protein</fullName>
    </recommendedName>
</protein>
<dbReference type="GeneID" id="10500681"/>
<dbReference type="RefSeq" id="XP_003287658.1">
    <property type="nucleotide sequence ID" value="XM_003287610.1"/>
</dbReference>
<accession>F0ZJQ1</accession>
<gene>
    <name evidence="2" type="ORF">DICPUDRAFT_91950</name>
</gene>
<dbReference type="GO" id="GO:0071782">
    <property type="term" value="C:endoplasmic reticulum tubular network"/>
    <property type="evidence" value="ECO:0007669"/>
    <property type="project" value="EnsemblProtists"/>
</dbReference>
<dbReference type="InterPro" id="IPR000648">
    <property type="entry name" value="Oxysterol-bd"/>
</dbReference>
<dbReference type="SUPFAM" id="SSF144000">
    <property type="entry name" value="Oxysterol-binding protein-like"/>
    <property type="match status" value="1"/>
</dbReference>
<dbReference type="GO" id="GO:0016020">
    <property type="term" value="C:membrane"/>
    <property type="evidence" value="ECO:0000318"/>
    <property type="project" value="GO_Central"/>
</dbReference>
<dbReference type="GO" id="GO:0050830">
    <property type="term" value="P:defense response to Gram-positive bacterium"/>
    <property type="evidence" value="ECO:0007669"/>
    <property type="project" value="EnsemblProtists"/>
</dbReference>
<dbReference type="VEuPathDB" id="AmoebaDB:DICPUDRAFT_91950"/>
<keyword evidence="1" id="KW-0175">Coiled coil</keyword>
<dbReference type="OrthoDB" id="1854502at2759"/>
<dbReference type="PANTHER" id="PTHR10972">
    <property type="entry name" value="OXYSTEROL-BINDING PROTEIN-RELATED"/>
    <property type="match status" value="1"/>
</dbReference>
<dbReference type="Pfam" id="PF01237">
    <property type="entry name" value="Oxysterol_BP"/>
    <property type="match status" value="1"/>
</dbReference>
<name>F0ZJQ1_DICPU</name>
<dbReference type="EMBL" id="GL871046">
    <property type="protein sequence ID" value="EGC35821.1"/>
    <property type="molecule type" value="Genomic_DNA"/>
</dbReference>
<dbReference type="GO" id="GO:0008526">
    <property type="term" value="F:phosphatidylinositol transfer activity"/>
    <property type="evidence" value="ECO:0007669"/>
    <property type="project" value="EnsemblProtists"/>
</dbReference>
<reference evidence="3" key="1">
    <citation type="journal article" date="2011" name="Genome Biol.">
        <title>Comparative genomics of the social amoebae Dictyostelium discoideum and Dictyostelium purpureum.</title>
        <authorList>
            <consortium name="US DOE Joint Genome Institute (JGI-PGF)"/>
            <person name="Sucgang R."/>
            <person name="Kuo A."/>
            <person name="Tian X."/>
            <person name="Salerno W."/>
            <person name="Parikh A."/>
            <person name="Feasley C.L."/>
            <person name="Dalin E."/>
            <person name="Tu H."/>
            <person name="Huang E."/>
            <person name="Barry K."/>
            <person name="Lindquist E."/>
            <person name="Shapiro H."/>
            <person name="Bruce D."/>
            <person name="Schmutz J."/>
            <person name="Salamov A."/>
            <person name="Fey P."/>
            <person name="Gaudet P."/>
            <person name="Anjard C."/>
            <person name="Babu M.M."/>
            <person name="Basu S."/>
            <person name="Bushmanova Y."/>
            <person name="van der Wel H."/>
            <person name="Katoh-Kurasawa M."/>
            <person name="Dinh C."/>
            <person name="Coutinho P.M."/>
            <person name="Saito T."/>
            <person name="Elias M."/>
            <person name="Schaap P."/>
            <person name="Kay R.R."/>
            <person name="Henrissat B."/>
            <person name="Eichinger L."/>
            <person name="Rivero F."/>
            <person name="Putnam N.H."/>
            <person name="West C.M."/>
            <person name="Loomis W.F."/>
            <person name="Chisholm R.L."/>
            <person name="Shaulsky G."/>
            <person name="Strassmann J.E."/>
            <person name="Queller D.C."/>
            <person name="Kuspa A."/>
            <person name="Grigoriev I.V."/>
        </authorList>
    </citation>
    <scope>NUCLEOTIDE SEQUENCE [LARGE SCALE GENOMIC DNA]</scope>
    <source>
        <strain evidence="3">QSDP1</strain>
    </source>
</reference>
<dbReference type="KEGG" id="dpp:DICPUDRAFT_91950"/>
<dbReference type="FunCoup" id="F0ZJQ1">
    <property type="interactions" value="134"/>
</dbReference>
<evidence type="ECO:0000256" key="1">
    <source>
        <dbReference type="SAM" id="Coils"/>
    </source>
</evidence>
<dbReference type="PANTHER" id="PTHR10972:SF136">
    <property type="entry name" value="OXYSTEROL-BINDING PROTEIN 8"/>
    <property type="match status" value="1"/>
</dbReference>
<proteinExistence type="predicted"/>
<dbReference type="OMA" id="MSEPLQY"/>
<evidence type="ECO:0000313" key="2">
    <source>
        <dbReference type="EMBL" id="EGC35821.1"/>
    </source>
</evidence>
<dbReference type="eggNOG" id="KOG1737">
    <property type="taxonomic scope" value="Eukaryota"/>
</dbReference>
<dbReference type="Gene3D" id="2.40.160.120">
    <property type="match status" value="1"/>
</dbReference>
<dbReference type="Proteomes" id="UP000001064">
    <property type="component" value="Unassembled WGS sequence"/>
</dbReference>
<dbReference type="STRING" id="5786.F0ZJQ1"/>
<dbReference type="InParanoid" id="F0ZJQ1"/>
<dbReference type="Gene3D" id="3.30.70.3490">
    <property type="match status" value="1"/>
</dbReference>
<feature type="coiled-coil region" evidence="1">
    <location>
        <begin position="339"/>
        <end position="366"/>
    </location>
</feature>
<dbReference type="GO" id="GO:0140220">
    <property type="term" value="C:pathogen-containing vacuole"/>
    <property type="evidence" value="ECO:0007669"/>
    <property type="project" value="EnsemblProtists"/>
</dbReference>
<dbReference type="GO" id="GO:0032934">
    <property type="term" value="F:sterol binding"/>
    <property type="evidence" value="ECO:0000318"/>
    <property type="project" value="GO_Central"/>
</dbReference>
<dbReference type="InterPro" id="IPR037239">
    <property type="entry name" value="OSBP_sf"/>
</dbReference>
<evidence type="ECO:0000313" key="3">
    <source>
        <dbReference type="Proteomes" id="UP000001064"/>
    </source>
</evidence>
<dbReference type="AlphaFoldDB" id="F0ZJQ1"/>
<dbReference type="FunFam" id="2.40.160.120:FF:000034">
    <property type="entry name" value="Oxysterol-binding protein 11"/>
    <property type="match status" value="1"/>
</dbReference>
<organism evidence="2 3">
    <name type="scientific">Dictyostelium purpureum</name>
    <name type="common">Slime mold</name>
    <dbReference type="NCBI Taxonomy" id="5786"/>
    <lineage>
        <taxon>Eukaryota</taxon>
        <taxon>Amoebozoa</taxon>
        <taxon>Evosea</taxon>
        <taxon>Eumycetozoa</taxon>
        <taxon>Dictyostelia</taxon>
        <taxon>Dictyosteliales</taxon>
        <taxon>Dictyosteliaceae</taxon>
        <taxon>Dictyostelium</taxon>
    </lineage>
</organism>
<sequence length="401" mass="45889">MFSGFTNYMKGLVGGTENLQVEEAGGENKEGNIEPEQRKGLLKQLSSYIGKDITSLISLPVWIFEPVSFLQVMSEPLQYNELLNKATKQDSEFLCLAYLAAFNCALYSTAIRTRKPFNPILGETFEIVDKNGEFKFIAEQVSHHPPIGVSETTSDSYILQLETELKSKFYGNSSEVEIEGVNHFINKKTGDHYTWNHLVTCCHNIIIGSLWLDHYGDLVITNHTTGSKCVLKFAKSGWLGAGRYTVTGEILDSEDDVRYRLSGKWNESLQLFQVMDNGSSSTTSTTLWEASKEPITNKFLFPKWVEQNVIDLNDEYRKILPPTDSRLRTDRIALEAGDLDLAAKEKQNLEEKQREDKRNRVAENKEWETVHFKKVDDAAHGYRWKFQDLYWTQREARIAQN</sequence>
<keyword evidence="3" id="KW-1185">Reference proteome</keyword>
<evidence type="ECO:0008006" key="4">
    <source>
        <dbReference type="Google" id="ProtNLM"/>
    </source>
</evidence>
<dbReference type="GO" id="GO:0005829">
    <property type="term" value="C:cytosol"/>
    <property type="evidence" value="ECO:0000318"/>
    <property type="project" value="GO_Central"/>
</dbReference>